<dbReference type="Pfam" id="PF05186">
    <property type="entry name" value="Dpy-30"/>
    <property type="match status" value="1"/>
</dbReference>
<dbReference type="AlphaFoldDB" id="A0A8D8X4T6"/>
<reference evidence="3" key="1">
    <citation type="submission" date="2021-05" db="EMBL/GenBank/DDBJ databases">
        <authorList>
            <person name="Alioto T."/>
            <person name="Alioto T."/>
            <person name="Gomez Garrido J."/>
        </authorList>
    </citation>
    <scope>NUCLEOTIDE SEQUENCE</scope>
</reference>
<dbReference type="Gene3D" id="1.25.40.20">
    <property type="entry name" value="Ankyrin repeat-containing domain"/>
    <property type="match status" value="1"/>
</dbReference>
<evidence type="ECO:0000313" key="3">
    <source>
        <dbReference type="EMBL" id="CAG6683747.1"/>
    </source>
</evidence>
<organism evidence="3">
    <name type="scientific">Cacopsylla melanoneura</name>
    <dbReference type="NCBI Taxonomy" id="428564"/>
    <lineage>
        <taxon>Eukaryota</taxon>
        <taxon>Metazoa</taxon>
        <taxon>Ecdysozoa</taxon>
        <taxon>Arthropoda</taxon>
        <taxon>Hexapoda</taxon>
        <taxon>Insecta</taxon>
        <taxon>Pterygota</taxon>
        <taxon>Neoptera</taxon>
        <taxon>Paraneoptera</taxon>
        <taxon>Hemiptera</taxon>
        <taxon>Sternorrhyncha</taxon>
        <taxon>Psylloidea</taxon>
        <taxon>Psyllidae</taxon>
        <taxon>Psyllinae</taxon>
        <taxon>Cacopsylla</taxon>
    </lineage>
</organism>
<feature type="region of interest" description="Disordered" evidence="2">
    <location>
        <begin position="79"/>
        <end position="113"/>
    </location>
</feature>
<feature type="compositionally biased region" description="Basic and acidic residues" evidence="2">
    <location>
        <begin position="226"/>
        <end position="249"/>
    </location>
</feature>
<feature type="compositionally biased region" description="Basic and acidic residues" evidence="2">
    <location>
        <begin position="257"/>
        <end position="271"/>
    </location>
</feature>
<feature type="compositionally biased region" description="Polar residues" evidence="2">
    <location>
        <begin position="79"/>
        <end position="102"/>
    </location>
</feature>
<accession>A0A8D8X4T6</accession>
<dbReference type="InterPro" id="IPR007858">
    <property type="entry name" value="Dpy-30_motif"/>
</dbReference>
<dbReference type="InterPro" id="IPR036770">
    <property type="entry name" value="Ankyrin_rpt-contain_sf"/>
</dbReference>
<dbReference type="SUPFAM" id="SSF48403">
    <property type="entry name" value="Ankyrin repeat"/>
    <property type="match status" value="1"/>
</dbReference>
<evidence type="ECO:0000256" key="2">
    <source>
        <dbReference type="SAM" id="MobiDB-lite"/>
    </source>
</evidence>
<dbReference type="PANTHER" id="PTHR24172">
    <property type="entry name" value="ANK_REP_REGION DOMAIN-CONTAINING PROTEIN"/>
    <property type="match status" value="1"/>
</dbReference>
<dbReference type="PROSITE" id="PS50088">
    <property type="entry name" value="ANK_REPEAT"/>
    <property type="match status" value="1"/>
</dbReference>
<feature type="region of interest" description="Disordered" evidence="2">
    <location>
        <begin position="146"/>
        <end position="282"/>
    </location>
</feature>
<dbReference type="PANTHER" id="PTHR24172:SF4">
    <property type="entry name" value="ANK_REP_REGION DOMAIN-CONTAINING PROTEIN"/>
    <property type="match status" value="1"/>
</dbReference>
<dbReference type="EMBL" id="HBUF01264381">
    <property type="protein sequence ID" value="CAG6683747.1"/>
    <property type="molecule type" value="Transcribed_RNA"/>
</dbReference>
<feature type="compositionally biased region" description="Basic and acidic residues" evidence="2">
    <location>
        <begin position="150"/>
        <end position="190"/>
    </location>
</feature>
<keyword evidence="1" id="KW-0040">ANK repeat</keyword>
<evidence type="ECO:0000256" key="1">
    <source>
        <dbReference type="PROSITE-ProRule" id="PRU00023"/>
    </source>
</evidence>
<dbReference type="Gene3D" id="1.20.890.10">
    <property type="entry name" value="cAMP-dependent protein kinase regulatory subunit, dimerization-anchoring domain"/>
    <property type="match status" value="1"/>
</dbReference>
<protein>
    <submittedName>
        <fullName evidence="3">Uncharacterized protein</fullName>
    </submittedName>
</protein>
<sequence length="517" mass="57674">MEKRRSVMLFLSELESSRDIVSANQTATLFISEEGRYLASVIGDPLIMGLKEIIKERPQSPVKFLANFLLQYEQSNNKHSAQIENQSPNLTDNNSNISAQKNSEARDKTVTISSKRKPIADHLISGPKAVTDNLVNAATAVGHLANGAITDHDPRVDNIVEREDDNKETEETGKQDKDERENEHDGKVNENRPNSGKHSGDNQPEMDTVKPDKNSPKNGLNTAEETPEKEPTQKTPESKEDLESSRNSEPDSDDDVDGKTSFKNVNRDDHGQSPIHFAASRSQGRNALSQILEELDANIAYRDELYRTARDLAEANGLHSNVVAIDWHVFQMGARGETEKLLDLLLEGYEHILDLDIEEDIVQEVITRGHAMTLSLLQSIPTFEERREKLHRAIRLGSDSIVREMLNKEAKDAKLLAVGKNNRGRCCLHIAVLSPHENIVKIIAAQFPLTLNIGDNLERTSLHYAMGVPQVESLSAILIGAGAQRTIKDLKGRTASYYFMNKSAIRALQEEESMLRV</sequence>
<dbReference type="InterPro" id="IPR002110">
    <property type="entry name" value="Ankyrin_rpt"/>
</dbReference>
<dbReference type="InterPro" id="IPR049630">
    <property type="entry name" value="DYDC-like_DD"/>
</dbReference>
<name>A0A8D8X4T6_9HEMI</name>
<feature type="repeat" description="ANK" evidence="1">
    <location>
        <begin position="270"/>
        <end position="304"/>
    </location>
</feature>
<dbReference type="Pfam" id="PF12796">
    <property type="entry name" value="Ank_2"/>
    <property type="match status" value="1"/>
</dbReference>
<proteinExistence type="predicted"/>
<dbReference type="CDD" id="cd22966">
    <property type="entry name" value="DD_DYDC-like"/>
    <property type="match status" value="1"/>
</dbReference>